<dbReference type="EnsemblPlants" id="MELO3C032684.2.1">
    <property type="protein sequence ID" value="MELO3C032684.2.1"/>
    <property type="gene ID" value="MELO3C032684.2"/>
</dbReference>
<evidence type="ECO:0000256" key="1">
    <source>
        <dbReference type="SAM" id="MobiDB-lite"/>
    </source>
</evidence>
<evidence type="ECO:0000313" key="2">
    <source>
        <dbReference type="EnsemblPlants" id="MELO3C032684.2.1"/>
    </source>
</evidence>
<feature type="region of interest" description="Disordered" evidence="1">
    <location>
        <begin position="203"/>
        <end position="228"/>
    </location>
</feature>
<feature type="compositionally biased region" description="Polar residues" evidence="1">
    <location>
        <begin position="219"/>
        <end position="228"/>
    </location>
</feature>
<feature type="region of interest" description="Disordered" evidence="1">
    <location>
        <begin position="1"/>
        <end position="88"/>
    </location>
</feature>
<reference evidence="2" key="1">
    <citation type="submission" date="2023-03" db="UniProtKB">
        <authorList>
            <consortium name="EnsemblPlants"/>
        </authorList>
    </citation>
    <scope>IDENTIFICATION</scope>
</reference>
<dbReference type="Gramene" id="MELO3C032684.2.1">
    <property type="protein sequence ID" value="MELO3C032684.2.1"/>
    <property type="gene ID" value="MELO3C032684.2"/>
</dbReference>
<accession>A0A9I9EEI7</accession>
<proteinExistence type="predicted"/>
<feature type="compositionally biased region" description="Polar residues" evidence="1">
    <location>
        <begin position="35"/>
        <end position="52"/>
    </location>
</feature>
<name>A0A9I9EEI7_CUCME</name>
<protein>
    <submittedName>
        <fullName evidence="2">Uncharacterized protein</fullName>
    </submittedName>
</protein>
<organism evidence="2">
    <name type="scientific">Cucumis melo</name>
    <name type="common">Muskmelon</name>
    <dbReference type="NCBI Taxonomy" id="3656"/>
    <lineage>
        <taxon>Eukaryota</taxon>
        <taxon>Viridiplantae</taxon>
        <taxon>Streptophyta</taxon>
        <taxon>Embryophyta</taxon>
        <taxon>Tracheophyta</taxon>
        <taxon>Spermatophyta</taxon>
        <taxon>Magnoliopsida</taxon>
        <taxon>eudicotyledons</taxon>
        <taxon>Gunneridae</taxon>
        <taxon>Pentapetalae</taxon>
        <taxon>rosids</taxon>
        <taxon>fabids</taxon>
        <taxon>Cucurbitales</taxon>
        <taxon>Cucurbitaceae</taxon>
        <taxon>Benincaseae</taxon>
        <taxon>Cucumis</taxon>
    </lineage>
</organism>
<dbReference type="AlphaFoldDB" id="A0A9I9EEI7"/>
<sequence length="228" mass="25767">MENGKRKEGFGNGRESDEMEEEEGSDMFHHKRGKGSSTSPSRGILKSSSNIRNVGPLKESHTERQYGRLLSQEETTQDSGETDGDMDSKRINMAQQVIKDEFSNIHLNSNAHKVRAAQQRWPNKPSISGVSLVVVLARDFQEEKKLRTTKVVVLARDFQEEKKLRTTKGDDADQKWNQHSQAMTLEWRIHPDLQLTEVSSLASSSSLGRETVGKHEAMTKQQKANYGQ</sequence>